<protein>
    <submittedName>
        <fullName evidence="9">Ferredoxin-nitrite reductase</fullName>
    </submittedName>
</protein>
<evidence type="ECO:0000256" key="3">
    <source>
        <dbReference type="ARBA" id="ARBA00022723"/>
    </source>
</evidence>
<feature type="domain" description="Nitrite/sulphite reductase 4Fe-4S" evidence="7">
    <location>
        <begin position="118"/>
        <end position="269"/>
    </location>
</feature>
<dbReference type="InterPro" id="IPR005117">
    <property type="entry name" value="NiRdtase/SiRdtase_haem-b_fer"/>
</dbReference>
<dbReference type="Gene3D" id="3.90.480.10">
    <property type="entry name" value="Sulfite Reductase Hemoprotein,Domain 2"/>
    <property type="match status" value="1"/>
</dbReference>
<dbReference type="PANTHER" id="PTHR32439:SF9">
    <property type="entry name" value="BLR3264 PROTEIN"/>
    <property type="match status" value="1"/>
</dbReference>
<evidence type="ECO:0000256" key="5">
    <source>
        <dbReference type="ARBA" id="ARBA00023004"/>
    </source>
</evidence>
<feature type="domain" description="Nitrite/Sulfite reductase ferredoxin-like" evidence="8">
    <location>
        <begin position="42"/>
        <end position="108"/>
    </location>
</feature>
<dbReference type="SUPFAM" id="SSF55124">
    <property type="entry name" value="Nitrite/Sulfite reductase N-terminal domain-like"/>
    <property type="match status" value="2"/>
</dbReference>
<dbReference type="EMBL" id="FNJM01000008">
    <property type="protein sequence ID" value="SDP58211.1"/>
    <property type="molecule type" value="Genomic_DNA"/>
</dbReference>
<dbReference type="STRING" id="94869.SAMN04488529_10890"/>
<feature type="domain" description="Nitrite/Sulfite reductase ferredoxin-like" evidence="8">
    <location>
        <begin position="301"/>
        <end position="363"/>
    </location>
</feature>
<evidence type="ECO:0000256" key="6">
    <source>
        <dbReference type="ARBA" id="ARBA00023014"/>
    </source>
</evidence>
<dbReference type="AlphaFoldDB" id="A0A1H0TWE9"/>
<keyword evidence="2" id="KW-0349">Heme</keyword>
<dbReference type="GO" id="GO:0051539">
    <property type="term" value="F:4 iron, 4 sulfur cluster binding"/>
    <property type="evidence" value="ECO:0007669"/>
    <property type="project" value="UniProtKB-KW"/>
</dbReference>
<keyword evidence="5" id="KW-0408">Iron</keyword>
<organism evidence="9 10">
    <name type="scientific">Clostridium gasigenes</name>
    <dbReference type="NCBI Taxonomy" id="94869"/>
    <lineage>
        <taxon>Bacteria</taxon>
        <taxon>Bacillati</taxon>
        <taxon>Bacillota</taxon>
        <taxon>Clostridia</taxon>
        <taxon>Eubacteriales</taxon>
        <taxon>Clostridiaceae</taxon>
        <taxon>Clostridium</taxon>
    </lineage>
</organism>
<keyword evidence="10" id="KW-1185">Reference proteome</keyword>
<proteinExistence type="predicted"/>
<dbReference type="SUPFAM" id="SSF56014">
    <property type="entry name" value="Nitrite and sulphite reductase 4Fe-4S domain-like"/>
    <property type="match status" value="2"/>
</dbReference>
<name>A0A1H0TWE9_9CLOT</name>
<dbReference type="GO" id="GO:0020037">
    <property type="term" value="F:heme binding"/>
    <property type="evidence" value="ECO:0007669"/>
    <property type="project" value="InterPro"/>
</dbReference>
<dbReference type="InterPro" id="IPR036136">
    <property type="entry name" value="Nit/Sulf_reduc_fer-like_dom_sf"/>
</dbReference>
<reference evidence="9 10" key="1">
    <citation type="submission" date="2016-10" db="EMBL/GenBank/DDBJ databases">
        <authorList>
            <person name="de Groot N.N."/>
        </authorList>
    </citation>
    <scope>NUCLEOTIDE SEQUENCE [LARGE SCALE GENOMIC DNA]</scope>
    <source>
        <strain evidence="9 10">DSM 12272</strain>
    </source>
</reference>
<evidence type="ECO:0000313" key="9">
    <source>
        <dbReference type="EMBL" id="SDP58211.1"/>
    </source>
</evidence>
<dbReference type="Proteomes" id="UP000198597">
    <property type="component" value="Unassembled WGS sequence"/>
</dbReference>
<dbReference type="OrthoDB" id="9803707at2"/>
<dbReference type="PANTHER" id="PTHR32439">
    <property type="entry name" value="FERREDOXIN--NITRITE REDUCTASE, CHLOROPLASTIC"/>
    <property type="match status" value="1"/>
</dbReference>
<evidence type="ECO:0000256" key="1">
    <source>
        <dbReference type="ARBA" id="ARBA00022485"/>
    </source>
</evidence>
<dbReference type="Pfam" id="PF01077">
    <property type="entry name" value="NIR_SIR"/>
    <property type="match status" value="1"/>
</dbReference>
<evidence type="ECO:0000256" key="2">
    <source>
        <dbReference type="ARBA" id="ARBA00022617"/>
    </source>
</evidence>
<evidence type="ECO:0000313" key="10">
    <source>
        <dbReference type="Proteomes" id="UP000198597"/>
    </source>
</evidence>
<evidence type="ECO:0000256" key="4">
    <source>
        <dbReference type="ARBA" id="ARBA00023002"/>
    </source>
</evidence>
<accession>A0A1H0TWE9</accession>
<keyword evidence="3" id="KW-0479">Metal-binding</keyword>
<keyword evidence="1" id="KW-0004">4Fe-4S</keyword>
<dbReference type="GO" id="GO:0046872">
    <property type="term" value="F:metal ion binding"/>
    <property type="evidence" value="ECO:0007669"/>
    <property type="project" value="UniProtKB-KW"/>
</dbReference>
<dbReference type="InterPro" id="IPR045854">
    <property type="entry name" value="NO2/SO3_Rdtase_4Fe4S_sf"/>
</dbReference>
<keyword evidence="4" id="KW-0560">Oxidoreductase</keyword>
<sequence length="516" mass="58621">MTKLKEVLLGEIEEFREVGHRFINKEINMMQFKHDSGGMGVYAQRGGEKFMIRFRIPSGMTDIREMRLIRDITEKYNLGGMHFTTRQAIQLHELDIDPICDIMKEALELDIYTRGSGGNFPRNVAISPLSGVDRDEAFDITPYALAVGNYFMEEIYTYKLPRKLKVSFSSSEEDGAHCSVQDLGFLAVNKDGKEYFKVYLGGGLGRNPKLAVMLDELIETNDILYYVDGMISMFKAEGDYENKNKARVRYILERMGKEEFLKCYKKHVSEVKANGGFDLKLEAKVYNKEGIIINTKHPRLYRQKQEGLYSVYLHPIGGQLTLPQLDLILDELENCEDAEIRLSMTEGVWFRNLNGKEAEGLLKLTHGMGGETNLEQSIACIGTPTCQIGLCNSQGVLNSIIEYFKDKNFNEDILPKVYISGCGNSCGVHQIGGVGFTGKKKRVNDKVEECFELHIGGECKAYDARLGKVYGDLINTEIPKFLYELALLIKEENITFTEFIINRETKFEAIVKKYLV</sequence>
<dbReference type="InterPro" id="IPR006067">
    <property type="entry name" value="NO2/SO3_Rdtase_4Fe4S_dom"/>
</dbReference>
<keyword evidence="6" id="KW-0411">Iron-sulfur</keyword>
<evidence type="ECO:0000259" key="7">
    <source>
        <dbReference type="Pfam" id="PF01077"/>
    </source>
</evidence>
<dbReference type="GO" id="GO:0016491">
    <property type="term" value="F:oxidoreductase activity"/>
    <property type="evidence" value="ECO:0007669"/>
    <property type="project" value="UniProtKB-KW"/>
</dbReference>
<dbReference type="InterPro" id="IPR051329">
    <property type="entry name" value="NIR_SIR_4Fe-4S"/>
</dbReference>
<dbReference type="RefSeq" id="WP_089970702.1">
    <property type="nucleotide sequence ID" value="NZ_FNJM01000008.1"/>
</dbReference>
<dbReference type="Gene3D" id="3.30.413.10">
    <property type="entry name" value="Sulfite Reductase Hemoprotein, domain 1"/>
    <property type="match status" value="2"/>
</dbReference>
<dbReference type="Pfam" id="PF03460">
    <property type="entry name" value="NIR_SIR_ferr"/>
    <property type="match status" value="2"/>
</dbReference>
<gene>
    <name evidence="9" type="ORF">SAMN04488529_10890</name>
</gene>
<evidence type="ECO:0000259" key="8">
    <source>
        <dbReference type="Pfam" id="PF03460"/>
    </source>
</evidence>